<dbReference type="PANTHER" id="PTHR43008">
    <property type="entry name" value="BENZIL REDUCTASE"/>
    <property type="match status" value="1"/>
</dbReference>
<protein>
    <recommendedName>
        <fullName evidence="6">NAD(P)-binding protein</fullName>
    </recommendedName>
</protein>
<dbReference type="InterPro" id="IPR002347">
    <property type="entry name" value="SDR_fam"/>
</dbReference>
<comment type="caution">
    <text evidence="4">The sequence shown here is derived from an EMBL/GenBank/DDBJ whole genome shotgun (WGS) entry which is preliminary data.</text>
</comment>
<reference evidence="4 5" key="1">
    <citation type="submission" date="2023-09" db="EMBL/GenBank/DDBJ databases">
        <title>Pangenome analysis of Batrachochytrium dendrobatidis and related Chytrids.</title>
        <authorList>
            <person name="Yacoub M.N."/>
            <person name="Stajich J.E."/>
            <person name="James T.Y."/>
        </authorList>
    </citation>
    <scope>NUCLEOTIDE SEQUENCE [LARGE SCALE GENOMIC DNA]</scope>
    <source>
        <strain evidence="4 5">JEL0888</strain>
    </source>
</reference>
<evidence type="ECO:0000256" key="3">
    <source>
        <dbReference type="ARBA" id="ARBA00023002"/>
    </source>
</evidence>
<evidence type="ECO:0000313" key="4">
    <source>
        <dbReference type="EMBL" id="KAL2918178.1"/>
    </source>
</evidence>
<evidence type="ECO:0008006" key="6">
    <source>
        <dbReference type="Google" id="ProtNLM"/>
    </source>
</evidence>
<keyword evidence="5" id="KW-1185">Reference proteome</keyword>
<sequence length="266" mass="27964">MSDSRPVIIITGASRGIGLAAVEAALQRGARVFGVSRTPLEQLAAVQQLVAAHPDSLCYRATDLSTPGTSTAIVQECLERFGADSLAGVVHNAAVLEPLARVADSDLSAWRTHIEVNLMSAVELAKASLPALRLRQGAVGQRGKFIVVSSGAATAAYEGWAAYCVSKAAVNMFVQALGKEEPLVTSISLRPGVVDTEMQRLLREKGADAMDGAQHSRFIQLKEEGGLLDPSQPGSAIACLALYAPHELSGQFINWNDARVPIAAPA</sequence>
<dbReference type="InterPro" id="IPR036291">
    <property type="entry name" value="NAD(P)-bd_dom_sf"/>
</dbReference>
<dbReference type="Proteomes" id="UP001527925">
    <property type="component" value="Unassembled WGS sequence"/>
</dbReference>
<dbReference type="PANTHER" id="PTHR43008:SF8">
    <property type="entry name" value="BENZIL REDUCTASE ((S)-BENZOIN FORMING) IRC24"/>
    <property type="match status" value="1"/>
</dbReference>
<evidence type="ECO:0000256" key="2">
    <source>
        <dbReference type="ARBA" id="ARBA00022857"/>
    </source>
</evidence>
<comment type="similarity">
    <text evidence="1">Belongs to the short-chain dehydrogenases/reductases (SDR) family.</text>
</comment>
<dbReference type="InterPro" id="IPR020904">
    <property type="entry name" value="Sc_DH/Rdtase_CS"/>
</dbReference>
<dbReference type="PRINTS" id="PR00081">
    <property type="entry name" value="GDHRDH"/>
</dbReference>
<dbReference type="EMBL" id="JADGIZ020000007">
    <property type="protein sequence ID" value="KAL2918178.1"/>
    <property type="molecule type" value="Genomic_DNA"/>
</dbReference>
<proteinExistence type="inferred from homology"/>
<keyword evidence="3" id="KW-0560">Oxidoreductase</keyword>
<evidence type="ECO:0000256" key="1">
    <source>
        <dbReference type="ARBA" id="ARBA00006484"/>
    </source>
</evidence>
<dbReference type="Pfam" id="PF00106">
    <property type="entry name" value="adh_short"/>
    <property type="match status" value="1"/>
</dbReference>
<name>A0ABR4NF68_9FUNG</name>
<dbReference type="Gene3D" id="3.40.50.720">
    <property type="entry name" value="NAD(P)-binding Rossmann-like Domain"/>
    <property type="match status" value="1"/>
</dbReference>
<dbReference type="PROSITE" id="PS00061">
    <property type="entry name" value="ADH_SHORT"/>
    <property type="match status" value="1"/>
</dbReference>
<gene>
    <name evidence="4" type="ORF">HK105_202105</name>
</gene>
<keyword evidence="2" id="KW-0521">NADP</keyword>
<accession>A0ABR4NF68</accession>
<dbReference type="SUPFAM" id="SSF51735">
    <property type="entry name" value="NAD(P)-binding Rossmann-fold domains"/>
    <property type="match status" value="1"/>
</dbReference>
<organism evidence="4 5">
    <name type="scientific">Polyrhizophydium stewartii</name>
    <dbReference type="NCBI Taxonomy" id="2732419"/>
    <lineage>
        <taxon>Eukaryota</taxon>
        <taxon>Fungi</taxon>
        <taxon>Fungi incertae sedis</taxon>
        <taxon>Chytridiomycota</taxon>
        <taxon>Chytridiomycota incertae sedis</taxon>
        <taxon>Chytridiomycetes</taxon>
        <taxon>Rhizophydiales</taxon>
        <taxon>Rhizophydiales incertae sedis</taxon>
        <taxon>Polyrhizophydium</taxon>
    </lineage>
</organism>
<evidence type="ECO:0000313" key="5">
    <source>
        <dbReference type="Proteomes" id="UP001527925"/>
    </source>
</evidence>